<dbReference type="Pfam" id="PF08340">
    <property type="entry name" value="YicC-like_C"/>
    <property type="match status" value="1"/>
</dbReference>
<dbReference type="InterPro" id="IPR013527">
    <property type="entry name" value="YicC-like_N"/>
</dbReference>
<feature type="domain" description="Endoribonuclease YicC-like C-terminal" evidence="7">
    <location>
        <begin position="183"/>
        <end position="296"/>
    </location>
</feature>
<dbReference type="InterPro" id="IPR005229">
    <property type="entry name" value="YicC/YloC-like"/>
</dbReference>
<dbReference type="KEGG" id="hdh:G5B40_00915"/>
<evidence type="ECO:0000256" key="1">
    <source>
        <dbReference type="ARBA" id="ARBA00001968"/>
    </source>
</evidence>
<comment type="cofactor">
    <cofactor evidence="1">
        <name>a divalent metal cation</name>
        <dbReference type="ChEBI" id="CHEBI:60240"/>
    </cofactor>
</comment>
<dbReference type="PANTHER" id="PTHR30636">
    <property type="entry name" value="UPF0701 PROTEIN YICC"/>
    <property type="match status" value="1"/>
</dbReference>
<dbReference type="GO" id="GO:0016787">
    <property type="term" value="F:hydrolase activity"/>
    <property type="evidence" value="ECO:0007669"/>
    <property type="project" value="UniProtKB-KW"/>
</dbReference>
<feature type="domain" description="Endoribonuclease YicC-like N-terminal" evidence="6">
    <location>
        <begin position="2"/>
        <end position="159"/>
    </location>
</feature>
<gene>
    <name evidence="8" type="ORF">G5B40_00915</name>
</gene>
<keyword evidence="3" id="KW-0255">Endonuclease</keyword>
<keyword evidence="9" id="KW-1185">Reference proteome</keyword>
<accession>A0A7L5BT69</accession>
<evidence type="ECO:0000256" key="3">
    <source>
        <dbReference type="ARBA" id="ARBA00022759"/>
    </source>
</evidence>
<dbReference type="Pfam" id="PF03755">
    <property type="entry name" value="YicC-like_N"/>
    <property type="match status" value="1"/>
</dbReference>
<dbReference type="NCBIfam" id="TIGR00255">
    <property type="entry name" value="YicC/YloC family endoribonuclease"/>
    <property type="match status" value="1"/>
</dbReference>
<comment type="similarity">
    <text evidence="5">Belongs to the YicC/YloC family.</text>
</comment>
<dbReference type="InterPro" id="IPR013551">
    <property type="entry name" value="YicC-like_C"/>
</dbReference>
<sequence length="296" mass="30881">MMQSMTGFAGVERTAAGRRWRWEAKSVNGRGLDLRFRLAEGTEALEPTLRAQAAKRFSRGNVNFTLRADDGGESGAPALNRTALDAVIAAASAGEAAAKEAGLDLGQTTIGELLAVRGVMEQTGSGAPDDEAAAALLAGFAALLDDLADSRGAEGARIAVVLEGFIDRIEALTGEAAKAFEASRAGAKARLSEKVAALLDAGAETAPERLAQELALIAVKADVREELDRLSGHVAAARGLLRAEGPVGRKLDFLTQEFNREANTLCSKASSAALTAAGLELKVVIDQMREQAQNIE</sequence>
<dbReference type="PANTHER" id="PTHR30636:SF3">
    <property type="entry name" value="UPF0701 PROTEIN YICC"/>
    <property type="match status" value="1"/>
</dbReference>
<evidence type="ECO:0000313" key="8">
    <source>
        <dbReference type="EMBL" id="QIE54131.1"/>
    </source>
</evidence>
<dbReference type="EMBL" id="CP049056">
    <property type="protein sequence ID" value="QIE54131.1"/>
    <property type="molecule type" value="Genomic_DNA"/>
</dbReference>
<reference evidence="8 9" key="1">
    <citation type="submission" date="2020-02" db="EMBL/GenBank/DDBJ databases">
        <title>complete genome sequence of Rhodobacteraceae bacterium.</title>
        <authorList>
            <person name="Park J."/>
            <person name="Kim Y.-S."/>
            <person name="Kim K.-H."/>
        </authorList>
    </citation>
    <scope>NUCLEOTIDE SEQUENCE [LARGE SCALE GENOMIC DNA]</scope>
    <source>
        <strain evidence="8 9">RR4-56</strain>
    </source>
</reference>
<evidence type="ECO:0000256" key="5">
    <source>
        <dbReference type="ARBA" id="ARBA00035648"/>
    </source>
</evidence>
<protein>
    <submittedName>
        <fullName evidence="8">YicC family protein</fullName>
    </submittedName>
</protein>
<dbReference type="AlphaFoldDB" id="A0A7L5BT69"/>
<dbReference type="Proteomes" id="UP000503336">
    <property type="component" value="Chromosome"/>
</dbReference>
<keyword evidence="2" id="KW-0540">Nuclease</keyword>
<evidence type="ECO:0000259" key="7">
    <source>
        <dbReference type="Pfam" id="PF08340"/>
    </source>
</evidence>
<evidence type="ECO:0000256" key="2">
    <source>
        <dbReference type="ARBA" id="ARBA00022722"/>
    </source>
</evidence>
<proteinExistence type="inferred from homology"/>
<name>A0A7L5BT69_9RHOB</name>
<keyword evidence="4" id="KW-0378">Hydrolase</keyword>
<evidence type="ECO:0000256" key="4">
    <source>
        <dbReference type="ARBA" id="ARBA00022801"/>
    </source>
</evidence>
<evidence type="ECO:0000259" key="6">
    <source>
        <dbReference type="Pfam" id="PF03755"/>
    </source>
</evidence>
<organism evidence="8 9">
    <name type="scientific">Pikeienuella piscinae</name>
    <dbReference type="NCBI Taxonomy" id="2748098"/>
    <lineage>
        <taxon>Bacteria</taxon>
        <taxon>Pseudomonadati</taxon>
        <taxon>Pseudomonadota</taxon>
        <taxon>Alphaproteobacteria</taxon>
        <taxon>Rhodobacterales</taxon>
        <taxon>Paracoccaceae</taxon>
        <taxon>Pikeienuella</taxon>
    </lineage>
</organism>
<dbReference type="RefSeq" id="WP_165093883.1">
    <property type="nucleotide sequence ID" value="NZ_CP049056.1"/>
</dbReference>
<evidence type="ECO:0000313" key="9">
    <source>
        <dbReference type="Proteomes" id="UP000503336"/>
    </source>
</evidence>
<dbReference type="GO" id="GO:0004521">
    <property type="term" value="F:RNA endonuclease activity"/>
    <property type="evidence" value="ECO:0007669"/>
    <property type="project" value="InterPro"/>
</dbReference>